<evidence type="ECO:0000313" key="13">
    <source>
        <dbReference type="EMBL" id="MDT0635358.1"/>
    </source>
</evidence>
<dbReference type="Proteomes" id="UP001251857">
    <property type="component" value="Unassembled WGS sequence"/>
</dbReference>
<evidence type="ECO:0000256" key="5">
    <source>
        <dbReference type="ARBA" id="ARBA00022448"/>
    </source>
</evidence>
<evidence type="ECO:0000256" key="3">
    <source>
        <dbReference type="ARBA" id="ARBA00011245"/>
    </source>
</evidence>
<keyword evidence="14" id="KW-1185">Reference proteome</keyword>
<dbReference type="Gene3D" id="2.50.20.10">
    <property type="entry name" value="Lipoprotein localisation LolA/LolB/LppX"/>
    <property type="match status" value="1"/>
</dbReference>
<dbReference type="EMBL" id="JAVRIB010000009">
    <property type="protein sequence ID" value="MDT0635358.1"/>
    <property type="molecule type" value="Genomic_DNA"/>
</dbReference>
<dbReference type="InterPro" id="IPR004565">
    <property type="entry name" value="OM_lipoprot_LolB"/>
</dbReference>
<keyword evidence="6" id="KW-0732">Signal</keyword>
<dbReference type="RefSeq" id="WP_311653253.1">
    <property type="nucleotide sequence ID" value="NZ_JAVRIB010000009.1"/>
</dbReference>
<keyword evidence="5" id="KW-0813">Transport</keyword>
<comment type="subunit">
    <text evidence="3">Monomer.</text>
</comment>
<dbReference type="NCBIfam" id="TIGR00548">
    <property type="entry name" value="lolB"/>
    <property type="match status" value="1"/>
</dbReference>
<keyword evidence="8" id="KW-0472">Membrane</keyword>
<evidence type="ECO:0000256" key="9">
    <source>
        <dbReference type="ARBA" id="ARBA00023139"/>
    </source>
</evidence>
<keyword evidence="9" id="KW-0564">Palmitate</keyword>
<gene>
    <name evidence="13" type="primary">lolB</name>
    <name evidence="13" type="ORF">RM532_10360</name>
</gene>
<keyword evidence="11" id="KW-0998">Cell outer membrane</keyword>
<accession>A0ABU3C1C4</accession>
<evidence type="ECO:0000313" key="14">
    <source>
        <dbReference type="Proteomes" id="UP001251857"/>
    </source>
</evidence>
<evidence type="ECO:0000256" key="6">
    <source>
        <dbReference type="ARBA" id="ARBA00022729"/>
    </source>
</evidence>
<dbReference type="Pfam" id="PF03550">
    <property type="entry name" value="LolB"/>
    <property type="match status" value="1"/>
</dbReference>
<comment type="subcellular location">
    <subcellularLocation>
        <location evidence="1">Cell outer membrane</location>
        <topology evidence="1">Lipid-anchor</topology>
    </subcellularLocation>
</comment>
<evidence type="ECO:0000256" key="4">
    <source>
        <dbReference type="ARBA" id="ARBA00016202"/>
    </source>
</evidence>
<dbReference type="InterPro" id="IPR029046">
    <property type="entry name" value="LolA/LolB/LppX"/>
</dbReference>
<evidence type="ECO:0000256" key="10">
    <source>
        <dbReference type="ARBA" id="ARBA00023186"/>
    </source>
</evidence>
<evidence type="ECO:0000256" key="2">
    <source>
        <dbReference type="ARBA" id="ARBA00009696"/>
    </source>
</evidence>
<name>A0ABU3C1C4_9GAMM</name>
<proteinExistence type="inferred from homology"/>
<keyword evidence="10" id="KW-0143">Chaperone</keyword>
<sequence>MTTGGGHARWLLVLMLAGLQGCAIIGTPAQRDPGVADPAAWEARQARLAELDGWSLQGRAATGKLLGWTGNLSWRQRGEEFRIRLAGPLGAGGFRADGTLERVRIRTSEETFHTEMPEALVEEILGWRFPLTGLRYWALGLPEPGKPAKLTVDDNGLLIGLEQAGWRLDFPAYETHDGLALPKRITLTDDEHTIQLVVDRWFDLSGGEIESPSGES</sequence>
<reference evidence="13 14" key="1">
    <citation type="submission" date="2023-09" db="EMBL/GenBank/DDBJ databases">
        <authorList>
            <person name="Rey-Velasco X."/>
        </authorList>
    </citation>
    <scope>NUCLEOTIDE SEQUENCE [LARGE SCALE GENOMIC DNA]</scope>
    <source>
        <strain evidence="13 14">W335</strain>
    </source>
</reference>
<organism evidence="13 14">
    <name type="scientific">Spectribacter hydrogenoxidans</name>
    <dbReference type="NCBI Taxonomy" id="3075608"/>
    <lineage>
        <taxon>Bacteria</taxon>
        <taxon>Pseudomonadati</taxon>
        <taxon>Pseudomonadota</taxon>
        <taxon>Gammaproteobacteria</taxon>
        <taxon>Salinisphaerales</taxon>
        <taxon>Salinisphaeraceae</taxon>
        <taxon>Spectribacter</taxon>
    </lineage>
</organism>
<protein>
    <recommendedName>
        <fullName evidence="4">Outer-membrane lipoprotein LolB</fullName>
    </recommendedName>
</protein>
<evidence type="ECO:0000256" key="11">
    <source>
        <dbReference type="ARBA" id="ARBA00023237"/>
    </source>
</evidence>
<evidence type="ECO:0000256" key="8">
    <source>
        <dbReference type="ARBA" id="ARBA00023136"/>
    </source>
</evidence>
<evidence type="ECO:0000256" key="1">
    <source>
        <dbReference type="ARBA" id="ARBA00004459"/>
    </source>
</evidence>
<keyword evidence="7" id="KW-0653">Protein transport</keyword>
<keyword evidence="12 13" id="KW-0449">Lipoprotein</keyword>
<evidence type="ECO:0000256" key="12">
    <source>
        <dbReference type="ARBA" id="ARBA00023288"/>
    </source>
</evidence>
<evidence type="ECO:0000256" key="7">
    <source>
        <dbReference type="ARBA" id="ARBA00022927"/>
    </source>
</evidence>
<dbReference type="SUPFAM" id="SSF89392">
    <property type="entry name" value="Prokaryotic lipoproteins and lipoprotein localization factors"/>
    <property type="match status" value="1"/>
</dbReference>
<dbReference type="CDD" id="cd16326">
    <property type="entry name" value="LolB"/>
    <property type="match status" value="1"/>
</dbReference>
<comment type="caution">
    <text evidence="13">The sequence shown here is derived from an EMBL/GenBank/DDBJ whole genome shotgun (WGS) entry which is preliminary data.</text>
</comment>
<comment type="similarity">
    <text evidence="2">Belongs to the LolB family.</text>
</comment>